<dbReference type="Gene3D" id="3.20.20.450">
    <property type="entry name" value="EAL domain"/>
    <property type="match status" value="1"/>
</dbReference>
<dbReference type="InterPro" id="IPR013976">
    <property type="entry name" value="HDOD"/>
</dbReference>
<dbReference type="SUPFAM" id="SSF109604">
    <property type="entry name" value="HD-domain/PDEase-like"/>
    <property type="match status" value="1"/>
</dbReference>
<dbReference type="InterPro" id="IPR035919">
    <property type="entry name" value="EAL_sf"/>
</dbReference>
<dbReference type="InterPro" id="IPR001633">
    <property type="entry name" value="EAL_dom"/>
</dbReference>
<name>A0A1M7Y3F8_9BACT</name>
<dbReference type="InterPro" id="IPR052340">
    <property type="entry name" value="RNase_Y/CdgJ"/>
</dbReference>
<dbReference type="Pfam" id="PF00563">
    <property type="entry name" value="EAL"/>
    <property type="match status" value="1"/>
</dbReference>
<reference evidence="3 4" key="1">
    <citation type="submission" date="2016-12" db="EMBL/GenBank/DDBJ databases">
        <authorList>
            <person name="Song W.-J."/>
            <person name="Kurnit D.M."/>
        </authorList>
    </citation>
    <scope>NUCLEOTIDE SEQUENCE [LARGE SCALE GENOMIC DNA]</scope>
    <source>
        <strain evidence="3 4">DSM 18488</strain>
    </source>
</reference>
<dbReference type="PROSITE" id="PS50883">
    <property type="entry name" value="EAL"/>
    <property type="match status" value="1"/>
</dbReference>
<feature type="domain" description="EAL" evidence="1">
    <location>
        <begin position="1"/>
        <end position="204"/>
    </location>
</feature>
<protein>
    <submittedName>
        <fullName evidence="3">EAL and modified HD-GYP domain-containing signal transduction protein</fullName>
    </submittedName>
</protein>
<dbReference type="EMBL" id="FRFE01000005">
    <property type="protein sequence ID" value="SHO46396.1"/>
    <property type="molecule type" value="Genomic_DNA"/>
</dbReference>
<accession>A0A1M7Y3F8</accession>
<gene>
    <name evidence="3" type="ORF">SAMN02745220_01469</name>
</gene>
<evidence type="ECO:0000259" key="2">
    <source>
        <dbReference type="PROSITE" id="PS51833"/>
    </source>
</evidence>
<dbReference type="STRING" id="1121416.SAMN02745220_01469"/>
<dbReference type="PIRSF" id="PIRSF003180">
    <property type="entry name" value="DiGMPpdiest_YuxH"/>
    <property type="match status" value="1"/>
</dbReference>
<dbReference type="Proteomes" id="UP000184603">
    <property type="component" value="Unassembled WGS sequence"/>
</dbReference>
<feature type="domain" description="HDOD" evidence="2">
    <location>
        <begin position="198"/>
        <end position="400"/>
    </location>
</feature>
<dbReference type="InterPro" id="IPR014408">
    <property type="entry name" value="dGMP_Pdiesterase_EAL/HD-GYP"/>
</dbReference>
<dbReference type="Gene3D" id="1.10.3210.10">
    <property type="entry name" value="Hypothetical protein af1432"/>
    <property type="match status" value="1"/>
</dbReference>
<dbReference type="Pfam" id="PF08668">
    <property type="entry name" value="HDOD"/>
    <property type="match status" value="1"/>
</dbReference>
<proteinExistence type="predicted"/>
<dbReference type="SUPFAM" id="SSF141868">
    <property type="entry name" value="EAL domain-like"/>
    <property type="match status" value="1"/>
</dbReference>
<dbReference type="RefSeq" id="WP_073612801.1">
    <property type="nucleotide sequence ID" value="NZ_FRFE01000005.1"/>
</dbReference>
<dbReference type="PANTHER" id="PTHR33525:SF4">
    <property type="entry name" value="CYCLIC DI-GMP PHOSPHODIESTERASE CDGJ"/>
    <property type="match status" value="1"/>
</dbReference>
<evidence type="ECO:0000313" key="4">
    <source>
        <dbReference type="Proteomes" id="UP000184603"/>
    </source>
</evidence>
<dbReference type="PROSITE" id="PS51833">
    <property type="entry name" value="HDOD"/>
    <property type="match status" value="1"/>
</dbReference>
<organism evidence="3 4">
    <name type="scientific">Desulfopila aestuarii DSM 18488</name>
    <dbReference type="NCBI Taxonomy" id="1121416"/>
    <lineage>
        <taxon>Bacteria</taxon>
        <taxon>Pseudomonadati</taxon>
        <taxon>Thermodesulfobacteriota</taxon>
        <taxon>Desulfobulbia</taxon>
        <taxon>Desulfobulbales</taxon>
        <taxon>Desulfocapsaceae</taxon>
        <taxon>Desulfopila</taxon>
    </lineage>
</organism>
<dbReference type="SMART" id="SM00052">
    <property type="entry name" value="EAL"/>
    <property type="match status" value="1"/>
</dbReference>
<keyword evidence="4" id="KW-1185">Reference proteome</keyword>
<sequence>MDFFIARQPIFNAHRKLYAYELLYRGTQDATIENINGERATSSLISSAFLTEGLEVISGTRPCFINFTEDLLLKKIPLSIPKNKIVVEILEDVRPTKEIVEACKQLVNQGYTLALDDFVYHKSLEPLIELAEIIKIDFRLTPVDTIHKTLYRLRRFNLKLLAEKVETIEEFSHAIKLGFTYFQGYFFSRPENIRIKELTAAKINMFRLLAEVSLKSTTLEKLHKIISVDISISYKLLRFLNSAYFYRLEKVKTVKHAIAYLGERELRRFILLVLISELSSDKPDELVRMALVRAKFCELLGEASSFSYDSSELFLLGMFSFIDVMLDSPMTQIMEKLPVSPLVKSALNDQSGDYAVFLDIMRFYERKQILQLDMAFREIGVDDSQVPELYLKSLKYANGLF</sequence>
<dbReference type="OrthoDB" id="9804751at2"/>
<dbReference type="PANTHER" id="PTHR33525">
    <property type="match status" value="1"/>
</dbReference>
<evidence type="ECO:0000259" key="1">
    <source>
        <dbReference type="PROSITE" id="PS50883"/>
    </source>
</evidence>
<evidence type="ECO:0000313" key="3">
    <source>
        <dbReference type="EMBL" id="SHO46396.1"/>
    </source>
</evidence>
<dbReference type="AlphaFoldDB" id="A0A1M7Y3F8"/>